<evidence type="ECO:0000313" key="2">
    <source>
        <dbReference type="Proteomes" id="UP000276215"/>
    </source>
</evidence>
<dbReference type="Proteomes" id="UP000276215">
    <property type="component" value="Unassembled WGS sequence"/>
</dbReference>
<dbReference type="OrthoDB" id="5486923at2759"/>
<dbReference type="EMBL" id="ML120509">
    <property type="protein sequence ID" value="RPA90936.1"/>
    <property type="molecule type" value="Genomic_DNA"/>
</dbReference>
<organism evidence="1 2">
    <name type="scientific">Choiromyces venosus 120613-1</name>
    <dbReference type="NCBI Taxonomy" id="1336337"/>
    <lineage>
        <taxon>Eukaryota</taxon>
        <taxon>Fungi</taxon>
        <taxon>Dikarya</taxon>
        <taxon>Ascomycota</taxon>
        <taxon>Pezizomycotina</taxon>
        <taxon>Pezizomycetes</taxon>
        <taxon>Pezizales</taxon>
        <taxon>Tuberaceae</taxon>
        <taxon>Choiromyces</taxon>
    </lineage>
</organism>
<accession>A0A3N4IYH5</accession>
<evidence type="ECO:0000313" key="1">
    <source>
        <dbReference type="EMBL" id="RPA90936.1"/>
    </source>
</evidence>
<name>A0A3N4IYH5_9PEZI</name>
<sequence length="100" mass="10614">MAALSSADVRLPLLLRSRRSGVREGVLRDVLDEAERIARTQGVAEEELCNGARVAAIEAAVRSLVETGVVCGRVIFLIGEEEIGAALREDGDIGGLWGGR</sequence>
<gene>
    <name evidence="1" type="ORF">L873DRAFT_1820228</name>
</gene>
<reference evidence="1 2" key="1">
    <citation type="journal article" date="2018" name="Nat. Ecol. Evol.">
        <title>Pezizomycetes genomes reveal the molecular basis of ectomycorrhizal truffle lifestyle.</title>
        <authorList>
            <person name="Murat C."/>
            <person name="Payen T."/>
            <person name="Noel B."/>
            <person name="Kuo A."/>
            <person name="Morin E."/>
            <person name="Chen J."/>
            <person name="Kohler A."/>
            <person name="Krizsan K."/>
            <person name="Balestrini R."/>
            <person name="Da Silva C."/>
            <person name="Montanini B."/>
            <person name="Hainaut M."/>
            <person name="Levati E."/>
            <person name="Barry K.W."/>
            <person name="Belfiori B."/>
            <person name="Cichocki N."/>
            <person name="Clum A."/>
            <person name="Dockter R.B."/>
            <person name="Fauchery L."/>
            <person name="Guy J."/>
            <person name="Iotti M."/>
            <person name="Le Tacon F."/>
            <person name="Lindquist E.A."/>
            <person name="Lipzen A."/>
            <person name="Malagnac F."/>
            <person name="Mello A."/>
            <person name="Molinier V."/>
            <person name="Miyauchi S."/>
            <person name="Poulain J."/>
            <person name="Riccioni C."/>
            <person name="Rubini A."/>
            <person name="Sitrit Y."/>
            <person name="Splivallo R."/>
            <person name="Traeger S."/>
            <person name="Wang M."/>
            <person name="Zifcakova L."/>
            <person name="Wipf D."/>
            <person name="Zambonelli A."/>
            <person name="Paolocci F."/>
            <person name="Nowrousian M."/>
            <person name="Ottonello S."/>
            <person name="Baldrian P."/>
            <person name="Spatafora J.W."/>
            <person name="Henrissat B."/>
            <person name="Nagy L.G."/>
            <person name="Aury J.M."/>
            <person name="Wincker P."/>
            <person name="Grigoriev I.V."/>
            <person name="Bonfante P."/>
            <person name="Martin F.M."/>
        </authorList>
    </citation>
    <scope>NUCLEOTIDE SEQUENCE [LARGE SCALE GENOMIC DNA]</scope>
    <source>
        <strain evidence="1 2">120613-1</strain>
    </source>
</reference>
<protein>
    <submittedName>
        <fullName evidence="1">Uncharacterized protein</fullName>
    </submittedName>
</protein>
<keyword evidence="2" id="KW-1185">Reference proteome</keyword>
<proteinExistence type="predicted"/>
<dbReference type="AlphaFoldDB" id="A0A3N4IYH5"/>
<dbReference type="STRING" id="1336337.A0A3N4IYH5"/>